<evidence type="ECO:0000313" key="3">
    <source>
        <dbReference type="Proteomes" id="UP001176941"/>
    </source>
</evidence>
<feature type="region of interest" description="Disordered" evidence="1">
    <location>
        <begin position="87"/>
        <end position="112"/>
    </location>
</feature>
<sequence>MSARIVPRGPLSLAQRSCLQGFVASDGSSPGILMRGTDLNLGVWCGQQRQARYVLGAALQNLLWNARFVRGELRRWPEMWRGFEGCSPGSLREAPAPQTRGGRELSGAGGGRGPRELQTVYLMLGLRSWQQLAWLSAPTSLVQAPDFAVTQEHL</sequence>
<accession>A0ABN8XYN2</accession>
<dbReference type="Proteomes" id="UP001176941">
    <property type="component" value="Chromosome 1"/>
</dbReference>
<dbReference type="EMBL" id="OX459937">
    <property type="protein sequence ID" value="CAI9152699.1"/>
    <property type="molecule type" value="Genomic_DNA"/>
</dbReference>
<evidence type="ECO:0000313" key="2">
    <source>
        <dbReference type="EMBL" id="CAI9152699.1"/>
    </source>
</evidence>
<reference evidence="2" key="1">
    <citation type="submission" date="2023-04" db="EMBL/GenBank/DDBJ databases">
        <authorList>
            <consortium name="ELIXIR-Norway"/>
        </authorList>
    </citation>
    <scope>NUCLEOTIDE SEQUENCE [LARGE SCALE GENOMIC DNA]</scope>
</reference>
<keyword evidence="3" id="KW-1185">Reference proteome</keyword>
<evidence type="ECO:0000256" key="1">
    <source>
        <dbReference type="SAM" id="MobiDB-lite"/>
    </source>
</evidence>
<proteinExistence type="predicted"/>
<name>A0ABN8XYN2_RANTA</name>
<protein>
    <submittedName>
        <fullName evidence="2">Uncharacterized protein</fullName>
    </submittedName>
</protein>
<organism evidence="2 3">
    <name type="scientific">Rangifer tarandus platyrhynchus</name>
    <name type="common">Svalbard reindeer</name>
    <dbReference type="NCBI Taxonomy" id="3082113"/>
    <lineage>
        <taxon>Eukaryota</taxon>
        <taxon>Metazoa</taxon>
        <taxon>Chordata</taxon>
        <taxon>Craniata</taxon>
        <taxon>Vertebrata</taxon>
        <taxon>Euteleostomi</taxon>
        <taxon>Mammalia</taxon>
        <taxon>Eutheria</taxon>
        <taxon>Laurasiatheria</taxon>
        <taxon>Artiodactyla</taxon>
        <taxon>Ruminantia</taxon>
        <taxon>Pecora</taxon>
        <taxon>Cervidae</taxon>
        <taxon>Odocoileinae</taxon>
        <taxon>Rangifer</taxon>
    </lineage>
</organism>
<gene>
    <name evidence="2" type="ORF">MRATA1EN1_LOCUS1661</name>
</gene>